<organism evidence="4 5">
    <name type="scientific">Paractinoplanes tereljensis</name>
    <dbReference type="NCBI Taxonomy" id="571912"/>
    <lineage>
        <taxon>Bacteria</taxon>
        <taxon>Bacillati</taxon>
        <taxon>Actinomycetota</taxon>
        <taxon>Actinomycetes</taxon>
        <taxon>Micromonosporales</taxon>
        <taxon>Micromonosporaceae</taxon>
        <taxon>Paractinoplanes</taxon>
    </lineage>
</organism>
<dbReference type="AlphaFoldDB" id="A0A919TTU9"/>
<evidence type="ECO:0000256" key="1">
    <source>
        <dbReference type="SAM" id="Coils"/>
    </source>
</evidence>
<protein>
    <submittedName>
        <fullName evidence="4">Isoniazid-induced protein IniA</fullName>
    </submittedName>
</protein>
<evidence type="ECO:0000313" key="5">
    <source>
        <dbReference type="Proteomes" id="UP000623608"/>
    </source>
</evidence>
<dbReference type="Proteomes" id="UP000623608">
    <property type="component" value="Unassembled WGS sequence"/>
</dbReference>
<dbReference type="InterPro" id="IPR051943">
    <property type="entry name" value="TRAFAC_Dynamin-like_GTPase"/>
</dbReference>
<evidence type="ECO:0000313" key="4">
    <source>
        <dbReference type="EMBL" id="GIF20377.1"/>
    </source>
</evidence>
<gene>
    <name evidence="4" type="primary">iniA</name>
    <name evidence="4" type="ORF">Ate02nite_31070</name>
</gene>
<dbReference type="InterPro" id="IPR045063">
    <property type="entry name" value="Dynamin_N"/>
</dbReference>
<proteinExistence type="predicted"/>
<dbReference type="InterPro" id="IPR027417">
    <property type="entry name" value="P-loop_NTPase"/>
</dbReference>
<feature type="region of interest" description="Disordered" evidence="2">
    <location>
        <begin position="515"/>
        <end position="545"/>
    </location>
</feature>
<sequence>MRDFDAVREQILTLFPDLRAAAARRGATATGVRLEAARDRVVDGRLTVVVCGEFKRGKSSLLNALLDEWRAPQLFPEAGEIATNTVTTVSYGPAEEITALVETDAGTETVPIGRAEIAGYVTEGANPRNGRRARLITVETPNPKLASGLTLVDTPGVGGVYQDHTAATMAFLPSADAVVFVADATQPLLESELRFLRRAARAVAAGDSLEALQFVLTKTDTGDFTAILANTRDKIAAALDRPADQVVITPVSAHAKRDYLEGGDEEDLELSNFGEFEARLWTALARWRIRRLLGGALLELESSARALLVPITEEIEALADDTKQRVADLTAQAEQRQHRLTELRQDSASWRRDLAAQTGDLGRSLTATGQRRLDEVWHVFITEYLRDDAYLFHPDRLVGQLTADAAQVIGELNEQAARAAAQLLGDFTDRHGLDLGSARLGRLPAPDVPPLRFSGDLYQEYRSDPVKRRLRDVSLGGGIGSTVGGFLGTLLVPIPGVGTVLGAALGGLLGGTAGYRSSRQDEGRAERQGRRQSLQQELRPVEAEQRRHVAGAVPDLVREFSRAMTAELDSRLAREQETLRDRLSRLAAAREATEEKARLRTAELTAEQAPLIAVRERIAELTSVIDG</sequence>
<dbReference type="RefSeq" id="WP_203805971.1">
    <property type="nucleotide sequence ID" value="NZ_BOMY01000022.1"/>
</dbReference>
<reference evidence="4" key="1">
    <citation type="submission" date="2021-01" db="EMBL/GenBank/DDBJ databases">
        <title>Whole genome shotgun sequence of Actinoplanes tereljensis NBRC 105297.</title>
        <authorList>
            <person name="Komaki H."/>
            <person name="Tamura T."/>
        </authorList>
    </citation>
    <scope>NUCLEOTIDE SEQUENCE</scope>
    <source>
        <strain evidence="4">NBRC 105297</strain>
    </source>
</reference>
<keyword evidence="1" id="KW-0175">Coiled coil</keyword>
<accession>A0A919TTU9</accession>
<dbReference type="Pfam" id="PF00350">
    <property type="entry name" value="Dynamin_N"/>
    <property type="match status" value="1"/>
</dbReference>
<dbReference type="SUPFAM" id="SSF52540">
    <property type="entry name" value="P-loop containing nucleoside triphosphate hydrolases"/>
    <property type="match status" value="1"/>
</dbReference>
<comment type="caution">
    <text evidence="4">The sequence shown here is derived from an EMBL/GenBank/DDBJ whole genome shotgun (WGS) entry which is preliminary data.</text>
</comment>
<dbReference type="PANTHER" id="PTHR43681:SF1">
    <property type="entry name" value="SARCALUMENIN"/>
    <property type="match status" value="1"/>
</dbReference>
<evidence type="ECO:0000256" key="2">
    <source>
        <dbReference type="SAM" id="MobiDB-lite"/>
    </source>
</evidence>
<name>A0A919TTU9_9ACTN</name>
<keyword evidence="5" id="KW-1185">Reference proteome</keyword>
<dbReference type="EMBL" id="BOMY01000022">
    <property type="protein sequence ID" value="GIF20377.1"/>
    <property type="molecule type" value="Genomic_DNA"/>
</dbReference>
<feature type="coiled-coil region" evidence="1">
    <location>
        <begin position="312"/>
        <end position="346"/>
    </location>
</feature>
<feature type="domain" description="Dynamin N-terminal" evidence="3">
    <location>
        <begin position="48"/>
        <end position="201"/>
    </location>
</feature>
<dbReference type="PANTHER" id="PTHR43681">
    <property type="entry name" value="TRANSMEMBRANE GTPASE FZO"/>
    <property type="match status" value="1"/>
</dbReference>
<evidence type="ECO:0000259" key="3">
    <source>
        <dbReference type="Pfam" id="PF00350"/>
    </source>
</evidence>
<feature type="compositionally biased region" description="Basic and acidic residues" evidence="2">
    <location>
        <begin position="518"/>
        <end position="529"/>
    </location>
</feature>
<dbReference type="Gene3D" id="3.40.50.300">
    <property type="entry name" value="P-loop containing nucleotide triphosphate hydrolases"/>
    <property type="match status" value="1"/>
</dbReference>